<dbReference type="InterPro" id="IPR001607">
    <property type="entry name" value="Znf_UBP"/>
</dbReference>
<evidence type="ECO:0000256" key="5">
    <source>
        <dbReference type="RuleBase" id="RU366025"/>
    </source>
</evidence>
<feature type="region of interest" description="Disordered" evidence="6">
    <location>
        <begin position="1"/>
        <end position="31"/>
    </location>
</feature>
<dbReference type="InterPro" id="IPR001394">
    <property type="entry name" value="Peptidase_C19_UCH"/>
</dbReference>
<dbReference type="CDD" id="cd02660">
    <property type="entry name" value="Peptidase_C19D"/>
    <property type="match status" value="1"/>
</dbReference>
<dbReference type="AlphaFoldDB" id="U4LC96"/>
<keyword evidence="2 4" id="KW-0863">Zinc-finger</keyword>
<organism evidence="9 10">
    <name type="scientific">Pyronema omphalodes (strain CBS 100304)</name>
    <name type="common">Pyronema confluens</name>
    <dbReference type="NCBI Taxonomy" id="1076935"/>
    <lineage>
        <taxon>Eukaryota</taxon>
        <taxon>Fungi</taxon>
        <taxon>Dikarya</taxon>
        <taxon>Ascomycota</taxon>
        <taxon>Pezizomycotina</taxon>
        <taxon>Pezizomycetes</taxon>
        <taxon>Pezizales</taxon>
        <taxon>Pyronemataceae</taxon>
        <taxon>Pyronema</taxon>
    </lineage>
</organism>
<dbReference type="InterPro" id="IPR038765">
    <property type="entry name" value="Papain-like_cys_pep_sf"/>
</dbReference>
<reference evidence="9 10" key="1">
    <citation type="journal article" date="2013" name="PLoS Genet.">
        <title>The genome and development-dependent transcriptomes of Pyronema confluens: a window into fungal evolution.</title>
        <authorList>
            <person name="Traeger S."/>
            <person name="Altegoer F."/>
            <person name="Freitag M."/>
            <person name="Gabaldon T."/>
            <person name="Kempken F."/>
            <person name="Kumar A."/>
            <person name="Marcet-Houben M."/>
            <person name="Poggeler S."/>
            <person name="Stajich J.E."/>
            <person name="Nowrousian M."/>
        </authorList>
    </citation>
    <scope>NUCLEOTIDE SEQUENCE [LARGE SCALE GENOMIC DNA]</scope>
    <source>
        <strain evidence="10">CBS 100304</strain>
        <tissue evidence="9">Vegetative mycelium</tissue>
    </source>
</reference>
<dbReference type="SUPFAM" id="SSF57850">
    <property type="entry name" value="RING/U-box"/>
    <property type="match status" value="1"/>
</dbReference>
<gene>
    <name evidence="9" type="ORF">PCON_03104</name>
</gene>
<name>U4LC96_PYROM</name>
<dbReference type="InterPro" id="IPR013083">
    <property type="entry name" value="Znf_RING/FYVE/PHD"/>
</dbReference>
<evidence type="ECO:0000256" key="6">
    <source>
        <dbReference type="SAM" id="MobiDB-lite"/>
    </source>
</evidence>
<dbReference type="PROSITE" id="PS00972">
    <property type="entry name" value="USP_1"/>
    <property type="match status" value="1"/>
</dbReference>
<dbReference type="OrthoDB" id="289038at2759"/>
<dbReference type="eggNOG" id="KOG1867">
    <property type="taxonomic scope" value="Eukaryota"/>
</dbReference>
<evidence type="ECO:0000313" key="10">
    <source>
        <dbReference type="Proteomes" id="UP000018144"/>
    </source>
</evidence>
<dbReference type="PROSITE" id="PS50271">
    <property type="entry name" value="ZF_UBP"/>
    <property type="match status" value="1"/>
</dbReference>
<dbReference type="GO" id="GO:0008270">
    <property type="term" value="F:zinc ion binding"/>
    <property type="evidence" value="ECO:0007669"/>
    <property type="project" value="UniProtKB-KW"/>
</dbReference>
<evidence type="ECO:0000256" key="1">
    <source>
        <dbReference type="ARBA" id="ARBA00022723"/>
    </source>
</evidence>
<dbReference type="Proteomes" id="UP000018144">
    <property type="component" value="Unassembled WGS sequence"/>
</dbReference>
<dbReference type="GO" id="GO:0016579">
    <property type="term" value="P:protein deubiquitination"/>
    <property type="evidence" value="ECO:0007669"/>
    <property type="project" value="InterPro"/>
</dbReference>
<dbReference type="InterPro" id="IPR050164">
    <property type="entry name" value="Peptidase_C19"/>
</dbReference>
<sequence>MSATTIVTTLKRPSVSMSSGPTTASPKVNKNKNLHLQPPTFYGCEHIGKHFLKDNNSCRTFYSSATRVALDPDRLTVQKCAKCSYMLTQTYLCMSCPSIHCPADAKDHAESENHPFGVDSRNGNVFCFLCKDYIYDPLLEEIRIELEASIDGGVRKKRRLSDYKPTAEDLKSIDTHTTYAPCRATGLRGFLNMGSTCFMSVVLQSLIHNPFVRNHYLSDGHKRGECTRTNCMACAMDEVFSEFWTSDKLDGFGPVNLLTTSWKCEQALAGYQQQDAHEYLQFLLNQLHSTNKPSDASSEEPGVPDAKPSEKPSSKPAHPTDCTCIIHRVFYGKLQSDVTCEVCKNVTTAEDPVMDLSLDLRLKNKKGQLGQGAIIQSLQQCLARFTATEKLDREYNCGKCEAPREATKQLTVKRLPPVLCIQLKRFEHSSNTSSKIDAPIRFPLELDMTPYTTRAKRKAKLTGLPGLPGQVLYDLLSVVVHKGEINSGHYICYCRDKEQWFQFDDSVVTLATEKQVLQAQAYLLVYVIRTIS</sequence>
<keyword evidence="3" id="KW-0862">Zinc</keyword>
<dbReference type="PANTHER" id="PTHR24006:SF937">
    <property type="entry name" value="UBIQUITIN CARBOXYL-TERMINAL HYDROLASE"/>
    <property type="match status" value="1"/>
</dbReference>
<dbReference type="EC" id="3.4.19.12" evidence="5"/>
<dbReference type="GO" id="GO:0004843">
    <property type="term" value="F:cysteine-type deubiquitinase activity"/>
    <property type="evidence" value="ECO:0007669"/>
    <property type="project" value="UniProtKB-UniRule"/>
</dbReference>
<evidence type="ECO:0000256" key="2">
    <source>
        <dbReference type="ARBA" id="ARBA00022771"/>
    </source>
</evidence>
<keyword evidence="1" id="KW-0479">Metal-binding</keyword>
<feature type="domain" description="UBP-type" evidence="8">
    <location>
        <begin position="56"/>
        <end position="153"/>
    </location>
</feature>
<evidence type="ECO:0000259" key="7">
    <source>
        <dbReference type="PROSITE" id="PS50235"/>
    </source>
</evidence>
<dbReference type="STRING" id="1076935.U4LC96"/>
<evidence type="ECO:0000259" key="8">
    <source>
        <dbReference type="PROSITE" id="PS50271"/>
    </source>
</evidence>
<evidence type="ECO:0000313" key="9">
    <source>
        <dbReference type="EMBL" id="CCX16461.1"/>
    </source>
</evidence>
<dbReference type="PROSITE" id="PS00973">
    <property type="entry name" value="USP_2"/>
    <property type="match status" value="1"/>
</dbReference>
<accession>U4LC96</accession>
<dbReference type="InterPro" id="IPR028889">
    <property type="entry name" value="USP"/>
</dbReference>
<feature type="domain" description="USP" evidence="7">
    <location>
        <begin position="188"/>
        <end position="529"/>
    </location>
</feature>
<protein>
    <recommendedName>
        <fullName evidence="5">Ubiquitin carboxyl-terminal hydrolase</fullName>
        <ecNumber evidence="5">3.4.19.12</ecNumber>
    </recommendedName>
</protein>
<dbReference type="EMBL" id="HF936418">
    <property type="protein sequence ID" value="CCX16461.1"/>
    <property type="molecule type" value="Genomic_DNA"/>
</dbReference>
<keyword evidence="5 9" id="KW-0378">Hydrolase</keyword>
<proteinExistence type="inferred from homology"/>
<feature type="compositionally biased region" description="Polar residues" evidence="6">
    <location>
        <begin position="15"/>
        <end position="28"/>
    </location>
</feature>
<keyword evidence="5" id="KW-0645">Protease</keyword>
<dbReference type="SUPFAM" id="SSF54001">
    <property type="entry name" value="Cysteine proteinases"/>
    <property type="match status" value="1"/>
</dbReference>
<keyword evidence="5" id="KW-0788">Thiol protease</keyword>
<dbReference type="InterPro" id="IPR018200">
    <property type="entry name" value="USP_CS"/>
</dbReference>
<dbReference type="PANTHER" id="PTHR24006">
    <property type="entry name" value="UBIQUITIN CARBOXYL-TERMINAL HYDROLASE"/>
    <property type="match status" value="1"/>
</dbReference>
<dbReference type="OMA" id="NVSCNCI"/>
<dbReference type="GO" id="GO:0005829">
    <property type="term" value="C:cytosol"/>
    <property type="evidence" value="ECO:0007669"/>
    <property type="project" value="TreeGrafter"/>
</dbReference>
<dbReference type="GO" id="GO:0005634">
    <property type="term" value="C:nucleus"/>
    <property type="evidence" value="ECO:0007669"/>
    <property type="project" value="TreeGrafter"/>
</dbReference>
<dbReference type="Pfam" id="PF00443">
    <property type="entry name" value="UCH"/>
    <property type="match status" value="1"/>
</dbReference>
<comment type="similarity">
    <text evidence="5">Belongs to the peptidase C19 family.</text>
</comment>
<evidence type="ECO:0000256" key="4">
    <source>
        <dbReference type="PROSITE-ProRule" id="PRU00502"/>
    </source>
</evidence>
<keyword evidence="10" id="KW-1185">Reference proteome</keyword>
<dbReference type="Pfam" id="PF02148">
    <property type="entry name" value="zf-UBP"/>
    <property type="match status" value="1"/>
</dbReference>
<feature type="region of interest" description="Disordered" evidence="6">
    <location>
        <begin position="291"/>
        <end position="318"/>
    </location>
</feature>
<dbReference type="Gene3D" id="3.30.40.10">
    <property type="entry name" value="Zinc/RING finger domain, C3HC4 (zinc finger)"/>
    <property type="match status" value="1"/>
</dbReference>
<comment type="catalytic activity">
    <reaction evidence="5">
        <text>Thiol-dependent hydrolysis of ester, thioester, amide, peptide and isopeptide bonds formed by the C-terminal Gly of ubiquitin (a 76-residue protein attached to proteins as an intracellular targeting signal).</text>
        <dbReference type="EC" id="3.4.19.12"/>
    </reaction>
</comment>
<dbReference type="GO" id="GO:0006508">
    <property type="term" value="P:proteolysis"/>
    <property type="evidence" value="ECO:0007669"/>
    <property type="project" value="UniProtKB-KW"/>
</dbReference>
<dbReference type="PROSITE" id="PS50235">
    <property type="entry name" value="USP_3"/>
    <property type="match status" value="1"/>
</dbReference>
<dbReference type="Gene3D" id="3.90.70.10">
    <property type="entry name" value="Cysteine proteinases"/>
    <property type="match status" value="1"/>
</dbReference>
<keyword evidence="5" id="KW-0833">Ubl conjugation pathway</keyword>
<evidence type="ECO:0000256" key="3">
    <source>
        <dbReference type="ARBA" id="ARBA00022833"/>
    </source>
</evidence>